<dbReference type="PANTHER" id="PTHR12001">
    <property type="entry name" value="GERANYLGERANYL PYROPHOSPHATE SYNTHASE"/>
    <property type="match status" value="1"/>
</dbReference>
<dbReference type="GO" id="GO:0008299">
    <property type="term" value="P:isoprenoid biosynthetic process"/>
    <property type="evidence" value="ECO:0007669"/>
    <property type="project" value="InterPro"/>
</dbReference>
<accession>A0A382KML0</accession>
<comment type="similarity">
    <text evidence="2">Belongs to the FPP/GGPP synthase family.</text>
</comment>
<dbReference type="AlphaFoldDB" id="A0A382KML0"/>
<dbReference type="GO" id="GO:0004659">
    <property type="term" value="F:prenyltransferase activity"/>
    <property type="evidence" value="ECO:0007669"/>
    <property type="project" value="InterPro"/>
</dbReference>
<dbReference type="Gene3D" id="1.10.600.10">
    <property type="entry name" value="Farnesyl Diphosphate Synthase"/>
    <property type="match status" value="1"/>
</dbReference>
<keyword evidence="5" id="KW-0460">Magnesium</keyword>
<evidence type="ECO:0000256" key="5">
    <source>
        <dbReference type="ARBA" id="ARBA00022842"/>
    </source>
</evidence>
<name>A0A382KML0_9ZZZZ</name>
<feature type="non-terminal residue" evidence="6">
    <location>
        <position position="198"/>
    </location>
</feature>
<protein>
    <recommendedName>
        <fullName evidence="7">Polyprenyl synthetase</fullName>
    </recommendedName>
</protein>
<evidence type="ECO:0000256" key="2">
    <source>
        <dbReference type="ARBA" id="ARBA00006706"/>
    </source>
</evidence>
<organism evidence="6">
    <name type="scientific">marine metagenome</name>
    <dbReference type="NCBI Taxonomy" id="408172"/>
    <lineage>
        <taxon>unclassified sequences</taxon>
        <taxon>metagenomes</taxon>
        <taxon>ecological metagenomes</taxon>
    </lineage>
</organism>
<dbReference type="SUPFAM" id="SSF48576">
    <property type="entry name" value="Terpenoid synthases"/>
    <property type="match status" value="1"/>
</dbReference>
<evidence type="ECO:0008006" key="7">
    <source>
        <dbReference type="Google" id="ProtNLM"/>
    </source>
</evidence>
<dbReference type="InterPro" id="IPR008949">
    <property type="entry name" value="Isoprenoid_synthase_dom_sf"/>
</dbReference>
<comment type="cofactor">
    <cofactor evidence="1">
        <name>Mg(2+)</name>
        <dbReference type="ChEBI" id="CHEBI:18420"/>
    </cofactor>
</comment>
<dbReference type="PANTHER" id="PTHR12001:SF85">
    <property type="entry name" value="SHORT CHAIN ISOPRENYL DIPHOSPHATE SYNTHASE"/>
    <property type="match status" value="1"/>
</dbReference>
<sequence>MLSLALNLLNQSHVQHAQMKIFIDGLLAVCEGQALDIEFETNNPVTLDAYLQMIDLKTGNIIGLAAELGAISAGIDSETCSSIRDYGRLVGRAFQIQDDYLEIFSDSSIMGKTLESDIILGKKTFLMILALEKNGSLINNALETAETDFKEGIRQIRDYMENMGIKKVVREEIDTILKLANEKLSGLPIDKDKLLYFS</sequence>
<dbReference type="Pfam" id="PF00348">
    <property type="entry name" value="polyprenyl_synt"/>
    <property type="match status" value="1"/>
</dbReference>
<keyword evidence="3" id="KW-0808">Transferase</keyword>
<reference evidence="6" key="1">
    <citation type="submission" date="2018-05" db="EMBL/GenBank/DDBJ databases">
        <authorList>
            <person name="Lanie J.A."/>
            <person name="Ng W.-L."/>
            <person name="Kazmierczak K.M."/>
            <person name="Andrzejewski T.M."/>
            <person name="Davidsen T.M."/>
            <person name="Wayne K.J."/>
            <person name="Tettelin H."/>
            <person name="Glass J.I."/>
            <person name="Rusch D."/>
            <person name="Podicherti R."/>
            <person name="Tsui H.-C.T."/>
            <person name="Winkler M.E."/>
        </authorList>
    </citation>
    <scope>NUCLEOTIDE SEQUENCE</scope>
</reference>
<evidence type="ECO:0000256" key="4">
    <source>
        <dbReference type="ARBA" id="ARBA00022723"/>
    </source>
</evidence>
<dbReference type="EMBL" id="UINC01081052">
    <property type="protein sequence ID" value="SVC24562.1"/>
    <property type="molecule type" value="Genomic_DNA"/>
</dbReference>
<gene>
    <name evidence="6" type="ORF">METZ01_LOCUS277416</name>
</gene>
<dbReference type="GO" id="GO:0046872">
    <property type="term" value="F:metal ion binding"/>
    <property type="evidence" value="ECO:0007669"/>
    <property type="project" value="UniProtKB-KW"/>
</dbReference>
<evidence type="ECO:0000256" key="3">
    <source>
        <dbReference type="ARBA" id="ARBA00022679"/>
    </source>
</evidence>
<keyword evidence="4" id="KW-0479">Metal-binding</keyword>
<evidence type="ECO:0000256" key="1">
    <source>
        <dbReference type="ARBA" id="ARBA00001946"/>
    </source>
</evidence>
<evidence type="ECO:0000313" key="6">
    <source>
        <dbReference type="EMBL" id="SVC24562.1"/>
    </source>
</evidence>
<proteinExistence type="inferred from homology"/>
<dbReference type="InterPro" id="IPR000092">
    <property type="entry name" value="Polyprenyl_synt"/>
</dbReference>